<proteinExistence type="inferred from homology"/>
<evidence type="ECO:0000313" key="4">
    <source>
        <dbReference type="Proteomes" id="UP000185934"/>
    </source>
</evidence>
<reference evidence="4" key="1">
    <citation type="submission" date="2016-11" db="EMBL/GenBank/DDBJ databases">
        <title>Dehalogenimonas formicexedens sp. nov., a chlorinated alkane respiring bacterium isolated from contaminated groundwater.</title>
        <authorList>
            <person name="Key T.A."/>
            <person name="Bowman K.S."/>
            <person name="Lee I."/>
            <person name="Chun J."/>
            <person name="Albuquerque L."/>
            <person name="da Costa M.S."/>
            <person name="Rainey F.A."/>
            <person name="Moe W.M."/>
        </authorList>
    </citation>
    <scope>NUCLEOTIDE SEQUENCE [LARGE SCALE GENOMIC DNA]</scope>
    <source>
        <strain evidence="4">NSZ-14</strain>
    </source>
</reference>
<accession>A0A1P8F6P8</accession>
<dbReference type="EC" id="5.3.1.6" evidence="3"/>
<dbReference type="InterPro" id="IPR036569">
    <property type="entry name" value="RpiB_LacA_LacB_sf"/>
</dbReference>
<dbReference type="NCBIfam" id="NF004051">
    <property type="entry name" value="PRK05571.1"/>
    <property type="match status" value="1"/>
</dbReference>
<dbReference type="Gene3D" id="3.40.1400.10">
    <property type="entry name" value="Sugar-phosphate isomerase, RpiB/LacA/LacB"/>
    <property type="match status" value="1"/>
</dbReference>
<sequence>MVNLVIAADHGGFSLKQMLVPLLQSEGHRVIDLGANEFLQDDDYPDYAERVAREINSGGSRRGILICGSGAGACIAANKVPGIRASVCHDTYSARQAVEDDNMNVLCLGARVLGLSLALEISRTFLCASFRDEPRYRRRLDKVMEIERAALKNQPGI</sequence>
<dbReference type="Pfam" id="PF02502">
    <property type="entry name" value="LacAB_rpiB"/>
    <property type="match status" value="1"/>
</dbReference>
<dbReference type="PIRSF" id="PIRSF005384">
    <property type="entry name" value="RpiB_LacA_B"/>
    <property type="match status" value="1"/>
</dbReference>
<dbReference type="GO" id="GO:0004751">
    <property type="term" value="F:ribose-5-phosphate isomerase activity"/>
    <property type="evidence" value="ECO:0007669"/>
    <property type="project" value="UniProtKB-EC"/>
</dbReference>
<dbReference type="RefSeq" id="WP_083635344.1">
    <property type="nucleotide sequence ID" value="NZ_CP018258.1"/>
</dbReference>
<dbReference type="InterPro" id="IPR051812">
    <property type="entry name" value="SPI_LacAB/RpiB"/>
</dbReference>
<evidence type="ECO:0000313" key="3">
    <source>
        <dbReference type="EMBL" id="APV44143.1"/>
    </source>
</evidence>
<dbReference type="KEGG" id="dfo:Dform_00795"/>
<comment type="similarity">
    <text evidence="1">Belongs to the LacAB/RpiB family.</text>
</comment>
<organism evidence="3 4">
    <name type="scientific">Dehalogenimonas formicexedens</name>
    <dbReference type="NCBI Taxonomy" id="1839801"/>
    <lineage>
        <taxon>Bacteria</taxon>
        <taxon>Bacillati</taxon>
        <taxon>Chloroflexota</taxon>
        <taxon>Dehalococcoidia</taxon>
        <taxon>Dehalococcoidales</taxon>
        <taxon>Dehalococcoidaceae</taxon>
        <taxon>Dehalogenimonas</taxon>
    </lineage>
</organism>
<dbReference type="PANTHER" id="PTHR43732">
    <property type="entry name" value="RIBOSE 5-PHOSPHATE ISOMERASE-RELATED"/>
    <property type="match status" value="1"/>
</dbReference>
<dbReference type="InterPro" id="IPR003500">
    <property type="entry name" value="RpiB_LacA_LacB"/>
</dbReference>
<evidence type="ECO:0000256" key="1">
    <source>
        <dbReference type="ARBA" id="ARBA00008754"/>
    </source>
</evidence>
<dbReference type="AlphaFoldDB" id="A0A1P8F6P8"/>
<keyword evidence="4" id="KW-1185">Reference proteome</keyword>
<dbReference type="Proteomes" id="UP000185934">
    <property type="component" value="Chromosome"/>
</dbReference>
<keyword evidence="2 3" id="KW-0413">Isomerase</keyword>
<protein>
    <submittedName>
        <fullName evidence="3">Ribose 5-phosphate isomerase B</fullName>
        <ecNumber evidence="3">5.3.1.6</ecNumber>
    </submittedName>
</protein>
<dbReference type="STRING" id="1839801.Dform_00795"/>
<name>A0A1P8F6P8_9CHLR</name>
<dbReference type="EMBL" id="CP018258">
    <property type="protein sequence ID" value="APV44143.1"/>
    <property type="molecule type" value="Genomic_DNA"/>
</dbReference>
<dbReference type="PANTHER" id="PTHR43732:SF1">
    <property type="entry name" value="RIBOSE 5-PHOSPHATE ISOMERASE"/>
    <property type="match status" value="1"/>
</dbReference>
<dbReference type="OrthoDB" id="1778624at2"/>
<gene>
    <name evidence="3" type="primary">rpiB</name>
    <name evidence="3" type="ORF">Dform_00795</name>
</gene>
<evidence type="ECO:0000256" key="2">
    <source>
        <dbReference type="ARBA" id="ARBA00023235"/>
    </source>
</evidence>
<dbReference type="GO" id="GO:0005975">
    <property type="term" value="P:carbohydrate metabolic process"/>
    <property type="evidence" value="ECO:0007669"/>
    <property type="project" value="InterPro"/>
</dbReference>
<dbReference type="SUPFAM" id="SSF89623">
    <property type="entry name" value="Ribose/Galactose isomerase RpiB/AlsB"/>
    <property type="match status" value="1"/>
</dbReference>
<dbReference type="NCBIfam" id="TIGR00689">
    <property type="entry name" value="rpiB_lacA_lacB"/>
    <property type="match status" value="1"/>
</dbReference>